<dbReference type="Gene3D" id="1.10.150.20">
    <property type="entry name" value="5' to 3' exonuclease, C-terminal subdomain"/>
    <property type="match status" value="1"/>
</dbReference>
<dbReference type="InterPro" id="IPR043502">
    <property type="entry name" value="DNA/RNA_pol_sf"/>
</dbReference>
<dbReference type="InterPro" id="IPR002298">
    <property type="entry name" value="DNA_polymerase_A"/>
</dbReference>
<dbReference type="SUPFAM" id="SSF56672">
    <property type="entry name" value="DNA/RNA polymerases"/>
    <property type="match status" value="1"/>
</dbReference>
<dbReference type="GO" id="GO:0006302">
    <property type="term" value="P:double-strand break repair"/>
    <property type="evidence" value="ECO:0007669"/>
    <property type="project" value="TreeGrafter"/>
</dbReference>
<dbReference type="RefSeq" id="WP_135282758.1">
    <property type="nucleotide sequence ID" value="NZ_SRIO01000023.1"/>
</dbReference>
<comment type="caution">
    <text evidence="6">The sequence shown here is derived from an EMBL/GenBank/DDBJ whole genome shotgun (WGS) entry which is preliminary data.</text>
</comment>
<feature type="domain" description="DNA-directed DNA polymerase family A palm" evidence="5">
    <location>
        <begin position="80"/>
        <end position="305"/>
    </location>
</feature>
<keyword evidence="7" id="KW-1185">Reference proteome</keyword>
<accession>A0A4Z0F7K4</accession>
<dbReference type="EC" id="2.7.7.7" evidence="2"/>
<evidence type="ECO:0000256" key="1">
    <source>
        <dbReference type="ARBA" id="ARBA00011541"/>
    </source>
</evidence>
<dbReference type="Proteomes" id="UP000297890">
    <property type="component" value="Unassembled WGS sequence"/>
</dbReference>
<organism evidence="6 7">
    <name type="scientific">Candidatus Macondimonas diazotrophica</name>
    <dbReference type="NCBI Taxonomy" id="2305248"/>
    <lineage>
        <taxon>Bacteria</taxon>
        <taxon>Pseudomonadati</taxon>
        <taxon>Pseudomonadota</taxon>
        <taxon>Gammaproteobacteria</taxon>
        <taxon>Chromatiales</taxon>
        <taxon>Ectothiorhodospiraceae</taxon>
        <taxon>Candidatus Macondimonas</taxon>
    </lineage>
</organism>
<dbReference type="GO" id="GO:0006261">
    <property type="term" value="P:DNA-templated DNA replication"/>
    <property type="evidence" value="ECO:0007669"/>
    <property type="project" value="InterPro"/>
</dbReference>
<evidence type="ECO:0000313" key="7">
    <source>
        <dbReference type="Proteomes" id="UP000297890"/>
    </source>
</evidence>
<dbReference type="PANTHER" id="PTHR10133:SF27">
    <property type="entry name" value="DNA POLYMERASE NU"/>
    <property type="match status" value="1"/>
</dbReference>
<keyword evidence="3" id="KW-0235">DNA replication</keyword>
<dbReference type="InterPro" id="IPR001098">
    <property type="entry name" value="DNA-dir_DNA_pol_A_palm_dom"/>
</dbReference>
<dbReference type="Gene3D" id="3.30.70.370">
    <property type="match status" value="1"/>
</dbReference>
<evidence type="ECO:0000256" key="3">
    <source>
        <dbReference type="ARBA" id="ARBA00022705"/>
    </source>
</evidence>
<dbReference type="GO" id="GO:0003677">
    <property type="term" value="F:DNA binding"/>
    <property type="evidence" value="ECO:0007669"/>
    <property type="project" value="InterPro"/>
</dbReference>
<sequence length="364" mass="40945">MYGFENLTKKELKDVKVLLEALIDNSYSSIIKNNFIAGFDKFTVDGRLFGNVSLFGAKSFRLTSNSPNLLNQPSTGSIYAKAVKDCFTAPKGRIIYSADLTALEDKGMANLSKDENKVALFLENLDGHSLSACYYFKPLVEELIGEFDDPKEASKLLKDLVDKEDEEAEKLRQSAKRPSFGLGYGQFPPGLSKALKCSLSEAEELFDMYHNELYPGVTKYREEYVLKTAKENGYVHLGLGCRIYSDNPESDIRTLVNATIQFWSILSLIAVNEINYRGEKEGMSDRFDIQATIYDSIYLEVDKDPEVVKWVNDNVIETLCTPYLKDQIVSNSAKAAIGNNWNCETKIPNESSTDEIKLLLENIK</sequence>
<dbReference type="AlphaFoldDB" id="A0A4Z0F7K4"/>
<dbReference type="Pfam" id="PF00476">
    <property type="entry name" value="DNA_pol_A"/>
    <property type="match status" value="2"/>
</dbReference>
<name>A0A4Z0F7K4_9GAMM</name>
<dbReference type="EMBL" id="SRIO01000023">
    <property type="protein sequence ID" value="TFZ81432.1"/>
    <property type="molecule type" value="Genomic_DNA"/>
</dbReference>
<protein>
    <recommendedName>
        <fullName evidence="2">DNA-directed DNA polymerase</fullName>
        <ecNumber evidence="2">2.7.7.7</ecNumber>
    </recommendedName>
</protein>
<evidence type="ECO:0000259" key="5">
    <source>
        <dbReference type="SMART" id="SM00482"/>
    </source>
</evidence>
<gene>
    <name evidence="6" type="ORF">E4680_12515</name>
</gene>
<reference evidence="6 7" key="1">
    <citation type="journal article" date="2019" name="ISME J.">
        <title>Candidatus Macondimonas diazotrophica, a novel gammaproteobacterial genus dominating crude-oil-contaminated coastal sediments.</title>
        <authorList>
            <person name="Karthikeyan S."/>
            <person name="Konstantinidis K."/>
        </authorList>
    </citation>
    <scope>NUCLEOTIDE SEQUENCE [LARGE SCALE GENOMIC DNA]</scope>
    <source>
        <strain evidence="6 7">KTK01</strain>
    </source>
</reference>
<proteinExistence type="predicted"/>
<evidence type="ECO:0000313" key="6">
    <source>
        <dbReference type="EMBL" id="TFZ81432.1"/>
    </source>
</evidence>
<dbReference type="OrthoDB" id="7052494at2"/>
<comment type="subunit">
    <text evidence="1">Single-chain monomer with multiple functions.</text>
</comment>
<dbReference type="GO" id="GO:0003887">
    <property type="term" value="F:DNA-directed DNA polymerase activity"/>
    <property type="evidence" value="ECO:0007669"/>
    <property type="project" value="UniProtKB-EC"/>
</dbReference>
<dbReference type="PANTHER" id="PTHR10133">
    <property type="entry name" value="DNA POLYMERASE I"/>
    <property type="match status" value="1"/>
</dbReference>
<dbReference type="SMART" id="SM00482">
    <property type="entry name" value="POLAc"/>
    <property type="match status" value="1"/>
</dbReference>
<evidence type="ECO:0000256" key="4">
    <source>
        <dbReference type="ARBA" id="ARBA00049244"/>
    </source>
</evidence>
<comment type="catalytic activity">
    <reaction evidence="4">
        <text>DNA(n) + a 2'-deoxyribonucleoside 5'-triphosphate = DNA(n+1) + diphosphate</text>
        <dbReference type="Rhea" id="RHEA:22508"/>
        <dbReference type="Rhea" id="RHEA-COMP:17339"/>
        <dbReference type="Rhea" id="RHEA-COMP:17340"/>
        <dbReference type="ChEBI" id="CHEBI:33019"/>
        <dbReference type="ChEBI" id="CHEBI:61560"/>
        <dbReference type="ChEBI" id="CHEBI:173112"/>
        <dbReference type="EC" id="2.7.7.7"/>
    </reaction>
</comment>
<evidence type="ECO:0000256" key="2">
    <source>
        <dbReference type="ARBA" id="ARBA00012417"/>
    </source>
</evidence>